<dbReference type="PROSITE" id="PS51332">
    <property type="entry name" value="B12_BINDING"/>
    <property type="match status" value="1"/>
</dbReference>
<dbReference type="SMART" id="SM00729">
    <property type="entry name" value="Elp3"/>
    <property type="match status" value="1"/>
</dbReference>
<dbReference type="Proteomes" id="UP000294567">
    <property type="component" value="Unassembled WGS sequence"/>
</dbReference>
<dbReference type="Pfam" id="PF02310">
    <property type="entry name" value="B12-binding"/>
    <property type="match status" value="1"/>
</dbReference>
<name>A0A4V2UUJ9_9FIRM</name>
<dbReference type="InterPro" id="IPR006638">
    <property type="entry name" value="Elp3/MiaA/NifB-like_rSAM"/>
</dbReference>
<dbReference type="SFLD" id="SFLDS00029">
    <property type="entry name" value="Radical_SAM"/>
    <property type="match status" value="1"/>
</dbReference>
<dbReference type="SFLD" id="SFLDG01082">
    <property type="entry name" value="B12-binding_domain_containing"/>
    <property type="match status" value="1"/>
</dbReference>
<dbReference type="GO" id="GO:0005829">
    <property type="term" value="C:cytosol"/>
    <property type="evidence" value="ECO:0007669"/>
    <property type="project" value="TreeGrafter"/>
</dbReference>
<dbReference type="PANTHER" id="PTHR43409:SF7">
    <property type="entry name" value="BLL1977 PROTEIN"/>
    <property type="match status" value="1"/>
</dbReference>
<feature type="domain" description="Radical SAM core" evidence="9">
    <location>
        <begin position="159"/>
        <end position="373"/>
    </location>
</feature>
<dbReference type="SUPFAM" id="SSF102114">
    <property type="entry name" value="Radical SAM enzymes"/>
    <property type="match status" value="1"/>
</dbReference>
<dbReference type="InterPro" id="IPR006158">
    <property type="entry name" value="Cobalamin-bd"/>
</dbReference>
<dbReference type="InterPro" id="IPR023404">
    <property type="entry name" value="rSAM_horseshoe"/>
</dbReference>
<dbReference type="InterPro" id="IPR007197">
    <property type="entry name" value="rSAM"/>
</dbReference>
<gene>
    <name evidence="10" type="ORF">EDD65_102145</name>
</gene>
<dbReference type="GO" id="GO:0031419">
    <property type="term" value="F:cobalamin binding"/>
    <property type="evidence" value="ECO:0007669"/>
    <property type="project" value="InterPro"/>
</dbReference>
<dbReference type="SFLD" id="SFLDG01123">
    <property type="entry name" value="methyltransferase_(Class_B)"/>
    <property type="match status" value="1"/>
</dbReference>
<dbReference type="GO" id="GO:0046872">
    <property type="term" value="F:metal ion binding"/>
    <property type="evidence" value="ECO:0007669"/>
    <property type="project" value="UniProtKB-KW"/>
</dbReference>
<sequence>MKVVFVTPAADIRRNSIYRFGSSFYGRSNSITGPLILGGILKKEGHEVEVYEELYKDLEYENIKDADVICIYTMTSNAPRAYELANIFKEEYKKRVIIGGMHASALPEEALKYADQVVVGEAEKVIIDLIEGNIKESIVYAPPVEDLDKIPFPDYSILKTPCQVANLMTSRGCPFSCIFCTTSRMFYPYRYRTPDNVIKELEMYKRMGFKYVNFEDDNFTANRNRAKEILKKMIQNDLVFRETFFFGRTDLAEDEELLALLRDAHLNRVLIGIESLNQESLDYIDKKQKIEDIEYCGQMLEKYKIKLIASIVLGLDYDTKEDIRKAVQFSKKINAYQLQPAILTPYPGTPLYEQFKKEDRILIKDWQHYDMMNVVFEPKTMTPWELQFEFFKAVNEFYNFKGAMKIFKIFGFEAGMRRLGLWIASKFGKTFFKKKTEKEDGNIYNQLYKLSTEISS</sequence>
<comment type="caution">
    <text evidence="10">The sequence shown here is derived from an EMBL/GenBank/DDBJ whole genome shotgun (WGS) entry which is preliminary data.</text>
</comment>
<feature type="domain" description="B12-binding" evidence="8">
    <location>
        <begin position="1"/>
        <end position="140"/>
    </location>
</feature>
<dbReference type="CDD" id="cd01335">
    <property type="entry name" value="Radical_SAM"/>
    <property type="match status" value="1"/>
</dbReference>
<evidence type="ECO:0000256" key="3">
    <source>
        <dbReference type="ARBA" id="ARBA00022679"/>
    </source>
</evidence>
<keyword evidence="11" id="KW-1185">Reference proteome</keyword>
<dbReference type="Gene3D" id="3.80.30.20">
    <property type="entry name" value="tm_1862 like domain"/>
    <property type="match status" value="1"/>
</dbReference>
<evidence type="ECO:0000313" key="10">
    <source>
        <dbReference type="EMBL" id="TCS91214.1"/>
    </source>
</evidence>
<reference evidence="10 11" key="1">
    <citation type="submission" date="2019-03" db="EMBL/GenBank/DDBJ databases">
        <title>Genomic Encyclopedia of Type Strains, Phase IV (KMG-IV): sequencing the most valuable type-strain genomes for metagenomic binning, comparative biology and taxonomic classification.</title>
        <authorList>
            <person name="Goeker M."/>
        </authorList>
    </citation>
    <scope>NUCLEOTIDE SEQUENCE [LARGE SCALE GENOMIC DNA]</scope>
    <source>
        <strain evidence="10 11">DSM 26752</strain>
    </source>
</reference>
<evidence type="ECO:0000256" key="7">
    <source>
        <dbReference type="ARBA" id="ARBA00023014"/>
    </source>
</evidence>
<dbReference type="InterPro" id="IPR034466">
    <property type="entry name" value="Methyltransferase_Class_B"/>
</dbReference>
<dbReference type="CDD" id="cd02068">
    <property type="entry name" value="radical_SAM_B12_BD"/>
    <property type="match status" value="1"/>
</dbReference>
<organism evidence="10 11">
    <name type="scientific">Keratinibaculum paraultunense</name>
    <dbReference type="NCBI Taxonomy" id="1278232"/>
    <lineage>
        <taxon>Bacteria</taxon>
        <taxon>Bacillati</taxon>
        <taxon>Bacillota</taxon>
        <taxon>Tissierellia</taxon>
        <taxon>Tissierellales</taxon>
        <taxon>Tepidimicrobiaceae</taxon>
        <taxon>Keratinibaculum</taxon>
    </lineage>
</organism>
<dbReference type="Pfam" id="PF04055">
    <property type="entry name" value="Radical_SAM"/>
    <property type="match status" value="1"/>
</dbReference>
<dbReference type="PROSITE" id="PS51918">
    <property type="entry name" value="RADICAL_SAM"/>
    <property type="match status" value="1"/>
</dbReference>
<dbReference type="OrthoDB" id="9801424at2"/>
<keyword evidence="2" id="KW-0489">Methyltransferase</keyword>
<proteinExistence type="predicted"/>
<keyword evidence="6" id="KW-0408">Iron</keyword>
<dbReference type="GO" id="GO:0051539">
    <property type="term" value="F:4 iron, 4 sulfur cluster binding"/>
    <property type="evidence" value="ECO:0007669"/>
    <property type="project" value="UniProtKB-KW"/>
</dbReference>
<evidence type="ECO:0000259" key="8">
    <source>
        <dbReference type="PROSITE" id="PS51332"/>
    </source>
</evidence>
<evidence type="ECO:0000259" key="9">
    <source>
        <dbReference type="PROSITE" id="PS51918"/>
    </source>
</evidence>
<evidence type="ECO:0000313" key="11">
    <source>
        <dbReference type="Proteomes" id="UP000294567"/>
    </source>
</evidence>
<dbReference type="EMBL" id="SMAE01000002">
    <property type="protein sequence ID" value="TCS91214.1"/>
    <property type="molecule type" value="Genomic_DNA"/>
</dbReference>
<keyword evidence="4" id="KW-0949">S-adenosyl-L-methionine</keyword>
<evidence type="ECO:0000256" key="5">
    <source>
        <dbReference type="ARBA" id="ARBA00022723"/>
    </source>
</evidence>
<evidence type="ECO:0000256" key="4">
    <source>
        <dbReference type="ARBA" id="ARBA00022691"/>
    </source>
</evidence>
<dbReference type="InterPro" id="IPR058240">
    <property type="entry name" value="rSAM_sf"/>
</dbReference>
<dbReference type="GO" id="GO:0003824">
    <property type="term" value="F:catalytic activity"/>
    <property type="evidence" value="ECO:0007669"/>
    <property type="project" value="InterPro"/>
</dbReference>
<dbReference type="Gene3D" id="3.40.50.280">
    <property type="entry name" value="Cobalamin-binding domain"/>
    <property type="match status" value="1"/>
</dbReference>
<dbReference type="AlphaFoldDB" id="A0A4V2UUJ9"/>
<comment type="cofactor">
    <cofactor evidence="1">
        <name>[4Fe-4S] cluster</name>
        <dbReference type="ChEBI" id="CHEBI:49883"/>
    </cofactor>
</comment>
<dbReference type="InterPro" id="IPR051198">
    <property type="entry name" value="BchE-like"/>
</dbReference>
<evidence type="ECO:0000256" key="2">
    <source>
        <dbReference type="ARBA" id="ARBA00022603"/>
    </source>
</evidence>
<keyword evidence="7" id="KW-0411">Iron-sulfur</keyword>
<keyword evidence="3" id="KW-0808">Transferase</keyword>
<keyword evidence="5" id="KW-0479">Metal-binding</keyword>
<protein>
    <submittedName>
        <fullName evidence="10">Radical SAM superfamily enzyme YgiQ (UPF0313 family)</fullName>
    </submittedName>
</protein>
<evidence type="ECO:0000256" key="6">
    <source>
        <dbReference type="ARBA" id="ARBA00023004"/>
    </source>
</evidence>
<accession>A0A4V2UUJ9</accession>
<dbReference type="PANTHER" id="PTHR43409">
    <property type="entry name" value="ANAEROBIC MAGNESIUM-PROTOPORPHYRIN IX MONOMETHYL ESTER CYCLASE-RELATED"/>
    <property type="match status" value="1"/>
</dbReference>
<dbReference type="RefSeq" id="WP_132025893.1">
    <property type="nucleotide sequence ID" value="NZ_CP068564.1"/>
</dbReference>
<evidence type="ECO:0000256" key="1">
    <source>
        <dbReference type="ARBA" id="ARBA00001966"/>
    </source>
</evidence>